<sequence length="111" mass="11900">MGGADHRLECGKAQLSNGADADKVLYCPEAAQFGQQIRALNRRCPNVAAFYASLEVTNFDANMAVRGTLALFRDTSGTAVPVDPQHLNAAGSLYLTRPTLANLIRTGEEFS</sequence>
<dbReference type="AlphaFoldDB" id="Q79DI3"/>
<name>Q79DI3_MYCLR</name>
<protein>
    <submittedName>
        <fullName evidence="1">B1496_F1_23</fullName>
    </submittedName>
</protein>
<dbReference type="Gene3D" id="3.40.50.720">
    <property type="entry name" value="NAD(P)-binding Rossmann-like Domain"/>
    <property type="match status" value="1"/>
</dbReference>
<evidence type="ECO:0000313" key="1">
    <source>
        <dbReference type="EMBL" id="AAA17138.1"/>
    </source>
</evidence>
<organism evidence="1">
    <name type="scientific">Mycobacterium leprae</name>
    <dbReference type="NCBI Taxonomy" id="1769"/>
    <lineage>
        <taxon>Bacteria</taxon>
        <taxon>Bacillati</taxon>
        <taxon>Actinomycetota</taxon>
        <taxon>Actinomycetes</taxon>
        <taxon>Mycobacteriales</taxon>
        <taxon>Mycobacteriaceae</taxon>
        <taxon>Mycobacterium</taxon>
    </lineage>
</organism>
<dbReference type="EMBL" id="U00013">
    <property type="protein sequence ID" value="AAA17138.1"/>
    <property type="molecule type" value="Genomic_DNA"/>
</dbReference>
<proteinExistence type="predicted"/>
<accession>Q79DI3</accession>
<reference evidence="1" key="2">
    <citation type="submission" date="1994-03" db="EMBL/GenBank/DDBJ databases">
        <authorList>
            <person name="Robison K."/>
        </authorList>
    </citation>
    <scope>NUCLEOTIDE SEQUENCE</scope>
</reference>
<reference evidence="1" key="1">
    <citation type="submission" date="1994-01" db="EMBL/GenBank/DDBJ databases">
        <authorList>
            <person name="Smith D.R."/>
        </authorList>
    </citation>
    <scope>NUCLEOTIDE SEQUENCE</scope>
</reference>
<dbReference type="RefSeq" id="WP_231846702.1">
    <property type="nucleotide sequence ID" value="NZ_CP029543.1"/>
</dbReference>